<evidence type="ECO:0000313" key="9">
    <source>
        <dbReference type="Proteomes" id="UP001217963"/>
    </source>
</evidence>
<dbReference type="Pfam" id="PF04939">
    <property type="entry name" value="RRS1"/>
    <property type="match status" value="1"/>
</dbReference>
<sequence length="151" mass="17183">MNHLKFLTVISGNAVGDSDINRETSNLLKGIVKEIKACPSTRMGPDLVFSLPEPAIVFPKQHLKEHVETRWERFARAKGIKKKKKGQIVYDEEIGDYVPRYGPHSKKNRILKAAVKEGEVTLSALRRQRKKNIEKNEANRLANILRKKGDV</sequence>
<dbReference type="GO" id="GO:0005634">
    <property type="term" value="C:nucleus"/>
    <property type="evidence" value="ECO:0007669"/>
    <property type="project" value="UniProtKB-SubCell"/>
</dbReference>
<comment type="subcellular location">
    <subcellularLocation>
        <location evidence="1 5">Nucleus</location>
    </subcellularLocation>
</comment>
<accession>A0A9Q9C772</accession>
<evidence type="ECO:0000256" key="4">
    <source>
        <dbReference type="ARBA" id="ARBA00023242"/>
    </source>
</evidence>
<gene>
    <name evidence="6" type="ORF">GPU96_08g16010</name>
    <name evidence="7" type="ORF">PFJ87_08g01710</name>
</gene>
<reference evidence="7 9" key="2">
    <citation type="submission" date="2023-02" db="EMBL/GenBank/DDBJ databases">
        <title>Encephalitozoon hellem ATCC 50451 complete genome.</title>
        <authorList>
            <person name="Mascarenhas dos Santos A.C."/>
            <person name="Julian A.T."/>
            <person name="Pombert J.-F."/>
        </authorList>
    </citation>
    <scope>NUCLEOTIDE SEQUENCE [LARGE SCALE GENOMIC DNA]</scope>
    <source>
        <strain evidence="7 9">ATCC 50451</strain>
    </source>
</reference>
<comment type="similarity">
    <text evidence="2 5">Belongs to the RRS1 family.</text>
</comment>
<dbReference type="GO" id="GO:0042254">
    <property type="term" value="P:ribosome biogenesis"/>
    <property type="evidence" value="ECO:0007669"/>
    <property type="project" value="UniProtKB-KW"/>
</dbReference>
<name>A0A9Q9C772_ENCHE</name>
<dbReference type="EMBL" id="CP075154">
    <property type="protein sequence ID" value="UTX43827.1"/>
    <property type="molecule type" value="Genomic_DNA"/>
</dbReference>
<keyword evidence="3 5" id="KW-0690">Ribosome biogenesis</keyword>
<dbReference type="AlphaFoldDB" id="A0A9Q9C772"/>
<evidence type="ECO:0000313" key="7">
    <source>
        <dbReference type="EMBL" id="WEL39306.1"/>
    </source>
</evidence>
<dbReference type="Proteomes" id="UP001059546">
    <property type="component" value="Chromosome VIII"/>
</dbReference>
<reference evidence="6" key="1">
    <citation type="submission" date="2021-05" db="EMBL/GenBank/DDBJ databases">
        <title>Encephalitozoon hellem ATCC 50604 Complete Genome.</title>
        <authorList>
            <person name="Mascarenhas dos Santos A.C."/>
            <person name="Julian A.T."/>
            <person name="Pombert J.-F."/>
        </authorList>
    </citation>
    <scope>NUCLEOTIDE SEQUENCE</scope>
    <source>
        <strain evidence="6">ATCC 50604</strain>
    </source>
</reference>
<evidence type="ECO:0000256" key="5">
    <source>
        <dbReference type="RuleBase" id="RU364132"/>
    </source>
</evidence>
<protein>
    <recommendedName>
        <fullName evidence="5">Ribosome biogenesis regulatory protein</fullName>
    </recommendedName>
</protein>
<dbReference type="EMBL" id="CP119069">
    <property type="protein sequence ID" value="WEL39306.1"/>
    <property type="molecule type" value="Genomic_DNA"/>
</dbReference>
<comment type="function">
    <text evidence="5">Involved in ribosomal large subunit assembly.</text>
</comment>
<dbReference type="Proteomes" id="UP001217963">
    <property type="component" value="Chromosome VIII"/>
</dbReference>
<keyword evidence="4 5" id="KW-0539">Nucleus</keyword>
<dbReference type="OrthoDB" id="28455at2759"/>
<evidence type="ECO:0000256" key="3">
    <source>
        <dbReference type="ARBA" id="ARBA00022517"/>
    </source>
</evidence>
<evidence type="ECO:0000313" key="6">
    <source>
        <dbReference type="EMBL" id="UTX43827.1"/>
    </source>
</evidence>
<organism evidence="6 8">
    <name type="scientific">Encephalitozoon hellem</name>
    <name type="common">Microsporidian parasite</name>
    <dbReference type="NCBI Taxonomy" id="27973"/>
    <lineage>
        <taxon>Eukaryota</taxon>
        <taxon>Fungi</taxon>
        <taxon>Fungi incertae sedis</taxon>
        <taxon>Microsporidia</taxon>
        <taxon>Unikaryonidae</taxon>
        <taxon>Encephalitozoon</taxon>
    </lineage>
</organism>
<keyword evidence="9" id="KW-1185">Reference proteome</keyword>
<evidence type="ECO:0000256" key="1">
    <source>
        <dbReference type="ARBA" id="ARBA00004123"/>
    </source>
</evidence>
<proteinExistence type="inferred from homology"/>
<evidence type="ECO:0000313" key="8">
    <source>
        <dbReference type="Proteomes" id="UP001059546"/>
    </source>
</evidence>
<evidence type="ECO:0000256" key="2">
    <source>
        <dbReference type="ARBA" id="ARBA00010077"/>
    </source>
</evidence>
<dbReference type="InterPro" id="IPR007023">
    <property type="entry name" value="Ribosom_reg"/>
</dbReference>